<protein>
    <submittedName>
        <fullName evidence="1">Uncharacterized protein</fullName>
    </submittedName>
</protein>
<accession>A0AAD7MJE7</accession>
<keyword evidence="2" id="KW-1185">Reference proteome</keyword>
<name>A0AAD7MJE7_9AGAR</name>
<gene>
    <name evidence="1" type="ORF">B0H16DRAFT_1474456</name>
</gene>
<dbReference type="AlphaFoldDB" id="A0AAD7MJE7"/>
<organism evidence="1 2">
    <name type="scientific">Mycena metata</name>
    <dbReference type="NCBI Taxonomy" id="1033252"/>
    <lineage>
        <taxon>Eukaryota</taxon>
        <taxon>Fungi</taxon>
        <taxon>Dikarya</taxon>
        <taxon>Basidiomycota</taxon>
        <taxon>Agaricomycotina</taxon>
        <taxon>Agaricomycetes</taxon>
        <taxon>Agaricomycetidae</taxon>
        <taxon>Agaricales</taxon>
        <taxon>Marasmiineae</taxon>
        <taxon>Mycenaceae</taxon>
        <taxon>Mycena</taxon>
    </lineage>
</organism>
<proteinExistence type="predicted"/>
<evidence type="ECO:0000313" key="1">
    <source>
        <dbReference type="EMBL" id="KAJ7720350.1"/>
    </source>
</evidence>
<dbReference type="EMBL" id="JARKIB010000241">
    <property type="protein sequence ID" value="KAJ7720350.1"/>
    <property type="molecule type" value="Genomic_DNA"/>
</dbReference>
<evidence type="ECO:0000313" key="2">
    <source>
        <dbReference type="Proteomes" id="UP001215598"/>
    </source>
</evidence>
<sequence>MTLVIRGNDWVDGRILEMVLIHRSWVWAIRTPGKRLGAEWERRKVSLQPTFMVQCRGNTQDEPGVDRYREHYLGISSSSALVLEFSSRTSAQAKVFELDGNEPENQPEK</sequence>
<dbReference type="Proteomes" id="UP001215598">
    <property type="component" value="Unassembled WGS sequence"/>
</dbReference>
<comment type="caution">
    <text evidence="1">The sequence shown here is derived from an EMBL/GenBank/DDBJ whole genome shotgun (WGS) entry which is preliminary data.</text>
</comment>
<reference evidence="1" key="1">
    <citation type="submission" date="2023-03" db="EMBL/GenBank/DDBJ databases">
        <title>Massive genome expansion in bonnet fungi (Mycena s.s.) driven by repeated elements and novel gene families across ecological guilds.</title>
        <authorList>
            <consortium name="Lawrence Berkeley National Laboratory"/>
            <person name="Harder C.B."/>
            <person name="Miyauchi S."/>
            <person name="Viragh M."/>
            <person name="Kuo A."/>
            <person name="Thoen E."/>
            <person name="Andreopoulos B."/>
            <person name="Lu D."/>
            <person name="Skrede I."/>
            <person name="Drula E."/>
            <person name="Henrissat B."/>
            <person name="Morin E."/>
            <person name="Kohler A."/>
            <person name="Barry K."/>
            <person name="LaButti K."/>
            <person name="Morin E."/>
            <person name="Salamov A."/>
            <person name="Lipzen A."/>
            <person name="Mereny Z."/>
            <person name="Hegedus B."/>
            <person name="Baldrian P."/>
            <person name="Stursova M."/>
            <person name="Weitz H."/>
            <person name="Taylor A."/>
            <person name="Grigoriev I.V."/>
            <person name="Nagy L.G."/>
            <person name="Martin F."/>
            <person name="Kauserud H."/>
        </authorList>
    </citation>
    <scope>NUCLEOTIDE SEQUENCE</scope>
    <source>
        <strain evidence="1">CBHHK182m</strain>
    </source>
</reference>